<dbReference type="Proteomes" id="UP000237105">
    <property type="component" value="Unassembled WGS sequence"/>
</dbReference>
<gene>
    <name evidence="2" type="ORF">PanWU01x14_312370</name>
</gene>
<evidence type="ECO:0000313" key="3">
    <source>
        <dbReference type="Proteomes" id="UP000237105"/>
    </source>
</evidence>
<dbReference type="AlphaFoldDB" id="A0A2P5APS3"/>
<sequence length="83" mass="9477">MWGVLSLCLELGWPGVLRRLAADIGAKRKLKLTEQWTENRLGSVPLGDEVVRWKELYELQSFRKLIEVNPDFGAGRKLTSHPC</sequence>
<evidence type="ECO:0000256" key="1">
    <source>
        <dbReference type="SAM" id="SignalP"/>
    </source>
</evidence>
<reference evidence="3" key="1">
    <citation type="submission" date="2016-06" db="EMBL/GenBank/DDBJ databases">
        <title>Parallel loss of symbiosis genes in relatives of nitrogen-fixing non-legume Parasponia.</title>
        <authorList>
            <person name="Van Velzen R."/>
            <person name="Holmer R."/>
            <person name="Bu F."/>
            <person name="Rutten L."/>
            <person name="Van Zeijl A."/>
            <person name="Liu W."/>
            <person name="Santuari L."/>
            <person name="Cao Q."/>
            <person name="Sharma T."/>
            <person name="Shen D."/>
            <person name="Roswanjaya Y."/>
            <person name="Wardhani T."/>
            <person name="Kalhor M.S."/>
            <person name="Jansen J."/>
            <person name="Van den Hoogen J."/>
            <person name="Gungor B."/>
            <person name="Hartog M."/>
            <person name="Hontelez J."/>
            <person name="Verver J."/>
            <person name="Yang W.-C."/>
            <person name="Schijlen E."/>
            <person name="Repin R."/>
            <person name="Schilthuizen M."/>
            <person name="Schranz E."/>
            <person name="Heidstra R."/>
            <person name="Miyata K."/>
            <person name="Fedorova E."/>
            <person name="Kohlen W."/>
            <person name="Bisseling T."/>
            <person name="Smit S."/>
            <person name="Geurts R."/>
        </authorList>
    </citation>
    <scope>NUCLEOTIDE SEQUENCE [LARGE SCALE GENOMIC DNA]</scope>
    <source>
        <strain evidence="3">cv. WU1-14</strain>
    </source>
</reference>
<keyword evidence="3" id="KW-1185">Reference proteome</keyword>
<organism evidence="2 3">
    <name type="scientific">Parasponia andersonii</name>
    <name type="common">Sponia andersonii</name>
    <dbReference type="NCBI Taxonomy" id="3476"/>
    <lineage>
        <taxon>Eukaryota</taxon>
        <taxon>Viridiplantae</taxon>
        <taxon>Streptophyta</taxon>
        <taxon>Embryophyta</taxon>
        <taxon>Tracheophyta</taxon>
        <taxon>Spermatophyta</taxon>
        <taxon>Magnoliopsida</taxon>
        <taxon>eudicotyledons</taxon>
        <taxon>Gunneridae</taxon>
        <taxon>Pentapetalae</taxon>
        <taxon>rosids</taxon>
        <taxon>fabids</taxon>
        <taxon>Rosales</taxon>
        <taxon>Cannabaceae</taxon>
        <taxon>Parasponia</taxon>
    </lineage>
</organism>
<comment type="caution">
    <text evidence="2">The sequence shown here is derived from an EMBL/GenBank/DDBJ whole genome shotgun (WGS) entry which is preliminary data.</text>
</comment>
<name>A0A2P5APS3_PARAD</name>
<evidence type="ECO:0000313" key="2">
    <source>
        <dbReference type="EMBL" id="PON38451.1"/>
    </source>
</evidence>
<keyword evidence="1" id="KW-0732">Signal</keyword>
<protein>
    <submittedName>
        <fullName evidence="2">Uncharacterized protein</fullName>
    </submittedName>
</protein>
<dbReference type="EMBL" id="JXTB01000494">
    <property type="protein sequence ID" value="PON38451.1"/>
    <property type="molecule type" value="Genomic_DNA"/>
</dbReference>
<feature type="signal peptide" evidence="1">
    <location>
        <begin position="1"/>
        <end position="18"/>
    </location>
</feature>
<accession>A0A2P5APS3</accession>
<feature type="chain" id="PRO_5015128796" evidence="1">
    <location>
        <begin position="19"/>
        <end position="83"/>
    </location>
</feature>
<proteinExistence type="predicted"/>